<dbReference type="GO" id="GO:0009103">
    <property type="term" value="P:lipopolysaccharide biosynthetic process"/>
    <property type="evidence" value="ECO:0007669"/>
    <property type="project" value="TreeGrafter"/>
</dbReference>
<keyword evidence="7 8" id="KW-0472">Membrane</keyword>
<evidence type="ECO:0000256" key="7">
    <source>
        <dbReference type="ARBA" id="ARBA00023136"/>
    </source>
</evidence>
<keyword evidence="5 8" id="KW-0812">Transmembrane</keyword>
<keyword evidence="2" id="KW-1003">Cell membrane</keyword>
<keyword evidence="6 8" id="KW-1133">Transmembrane helix</keyword>
<feature type="transmembrane region" description="Helical" evidence="8">
    <location>
        <begin position="313"/>
        <end position="331"/>
    </location>
</feature>
<comment type="subcellular location">
    <subcellularLocation>
        <location evidence="1">Cell membrane</location>
        <topology evidence="1">Multi-pass membrane protein</topology>
    </subcellularLocation>
</comment>
<keyword evidence="11" id="KW-1185">Reference proteome</keyword>
<dbReference type="GO" id="GO:0005886">
    <property type="term" value="C:plasma membrane"/>
    <property type="evidence" value="ECO:0007669"/>
    <property type="project" value="UniProtKB-SubCell"/>
</dbReference>
<dbReference type="GO" id="GO:0016763">
    <property type="term" value="F:pentosyltransferase activity"/>
    <property type="evidence" value="ECO:0007669"/>
    <property type="project" value="TreeGrafter"/>
</dbReference>
<evidence type="ECO:0000313" key="10">
    <source>
        <dbReference type="EMBL" id="RCW78948.1"/>
    </source>
</evidence>
<dbReference type="InterPro" id="IPR038731">
    <property type="entry name" value="RgtA/B/C-like"/>
</dbReference>
<dbReference type="EMBL" id="QPJM01000020">
    <property type="protein sequence ID" value="RCW78948.1"/>
    <property type="molecule type" value="Genomic_DNA"/>
</dbReference>
<keyword evidence="4 10" id="KW-0808">Transferase</keyword>
<dbReference type="GO" id="GO:0010041">
    <property type="term" value="P:response to iron(III) ion"/>
    <property type="evidence" value="ECO:0007669"/>
    <property type="project" value="TreeGrafter"/>
</dbReference>
<dbReference type="InterPro" id="IPR050297">
    <property type="entry name" value="LipidA_mod_glycosyltrf_83"/>
</dbReference>
<feature type="transmembrane region" description="Helical" evidence="8">
    <location>
        <begin position="185"/>
        <end position="217"/>
    </location>
</feature>
<feature type="transmembrane region" description="Helical" evidence="8">
    <location>
        <begin position="153"/>
        <end position="173"/>
    </location>
</feature>
<feature type="transmembrane region" description="Helical" evidence="8">
    <location>
        <begin position="20"/>
        <end position="39"/>
    </location>
</feature>
<organism evidence="10 11">
    <name type="scientific">Phyllobacterium bourgognense</name>
    <dbReference type="NCBI Taxonomy" id="314236"/>
    <lineage>
        <taxon>Bacteria</taxon>
        <taxon>Pseudomonadati</taxon>
        <taxon>Pseudomonadota</taxon>
        <taxon>Alphaproteobacteria</taxon>
        <taxon>Hyphomicrobiales</taxon>
        <taxon>Phyllobacteriaceae</taxon>
        <taxon>Phyllobacterium</taxon>
    </lineage>
</organism>
<comment type="caution">
    <text evidence="10">The sequence shown here is derived from an EMBL/GenBank/DDBJ whole genome shotgun (WGS) entry which is preliminary data.</text>
</comment>
<reference evidence="10 11" key="1">
    <citation type="submission" date="2018-07" db="EMBL/GenBank/DDBJ databases">
        <title>Genomic Encyclopedia of Type Strains, Phase III (KMG-III): the genomes of soil and plant-associated and newly described type strains.</title>
        <authorList>
            <person name="Whitman W."/>
        </authorList>
    </citation>
    <scope>NUCLEOTIDE SEQUENCE [LARGE SCALE GENOMIC DNA]</scope>
    <source>
        <strain evidence="10 11">31-25a</strain>
    </source>
</reference>
<evidence type="ECO:0000313" key="11">
    <source>
        <dbReference type="Proteomes" id="UP000253324"/>
    </source>
</evidence>
<evidence type="ECO:0000256" key="1">
    <source>
        <dbReference type="ARBA" id="ARBA00004651"/>
    </source>
</evidence>
<dbReference type="Pfam" id="PF13231">
    <property type="entry name" value="PMT_2"/>
    <property type="match status" value="1"/>
</dbReference>
<feature type="transmembrane region" description="Helical" evidence="8">
    <location>
        <begin position="128"/>
        <end position="146"/>
    </location>
</feature>
<dbReference type="PANTHER" id="PTHR33908">
    <property type="entry name" value="MANNOSYLTRANSFERASE YKCB-RELATED"/>
    <property type="match status" value="1"/>
</dbReference>
<gene>
    <name evidence="10" type="ORF">C7476_1206</name>
</gene>
<evidence type="ECO:0000256" key="8">
    <source>
        <dbReference type="SAM" id="Phobius"/>
    </source>
</evidence>
<feature type="transmembrane region" description="Helical" evidence="8">
    <location>
        <begin position="337"/>
        <end position="353"/>
    </location>
</feature>
<protein>
    <submittedName>
        <fullName evidence="10">4-amino-4-deoxy-L-arabinose transferase-like glycosyltransferase</fullName>
    </submittedName>
</protein>
<accession>A0A368YHJ5</accession>
<proteinExistence type="predicted"/>
<feature type="transmembrane region" description="Helical" evidence="8">
    <location>
        <begin position="229"/>
        <end position="248"/>
    </location>
</feature>
<dbReference type="Proteomes" id="UP000253324">
    <property type="component" value="Unassembled WGS sequence"/>
</dbReference>
<evidence type="ECO:0000256" key="2">
    <source>
        <dbReference type="ARBA" id="ARBA00022475"/>
    </source>
</evidence>
<dbReference type="AlphaFoldDB" id="A0A368YHJ5"/>
<feature type="domain" description="Glycosyltransferase RgtA/B/C/D-like" evidence="9">
    <location>
        <begin position="74"/>
        <end position="244"/>
    </location>
</feature>
<evidence type="ECO:0000256" key="4">
    <source>
        <dbReference type="ARBA" id="ARBA00022679"/>
    </source>
</evidence>
<feature type="transmembrane region" description="Helical" evidence="8">
    <location>
        <begin position="435"/>
        <end position="458"/>
    </location>
</feature>
<feature type="transmembrane region" description="Helical" evidence="8">
    <location>
        <begin position="373"/>
        <end position="396"/>
    </location>
</feature>
<sequence length="563" mass="60191">MLMTSSDLVPGGGTKLRASHYLLLVFICLVSFVPGIASIPPLDRDEARYVQATHQMAESGDYVDIRFQDASRYKKPVGIYWLQSAALKLTGYNNDAPVWVYRLVSVAGATIAVLGTAALGAFLFGQSAGLMAGVALAAIVMLGFEARVAKTDATVLATVVIAQGALASIWMASRKQAAAKWAPAVIFWVATAAGVLIKGPITPFVSLLTMGSLSLFYREWRWLKRLKPLSGILILLAIVLPWLILITLKSGGAFFNESVNKDFLSKVGDAQESHGAPPGYFALIFVAFIWPFGVLAIRGGLQALSRLREDPRLAFLTAWYIPFWLVTELIPTKLPHYILPAYPALLLMMAWAIDTGVAAQPYRGRWQIWVERLTLLGLAAATLGFMGAGLVLPYVMTGSFSFPGIIAFFTAAAAGVFASGLVLNQNLKRALQASATFAIITLTLLTWGVVPALTPIWLSPAVANAFNAAKPCDNSVLASASYAEPSLVFLAGTKTVLTDGAGAAKHLVDHPACAISAVDEREHDTFIKALPQGEKSVAAVGTVSGINYSKGRKTTITLYKAVQ</sequence>
<evidence type="ECO:0000256" key="5">
    <source>
        <dbReference type="ARBA" id="ARBA00022692"/>
    </source>
</evidence>
<evidence type="ECO:0000256" key="3">
    <source>
        <dbReference type="ARBA" id="ARBA00022676"/>
    </source>
</evidence>
<name>A0A368YHJ5_9HYPH</name>
<feature type="transmembrane region" description="Helical" evidence="8">
    <location>
        <begin position="280"/>
        <end position="301"/>
    </location>
</feature>
<keyword evidence="3" id="KW-0328">Glycosyltransferase</keyword>
<feature type="transmembrane region" description="Helical" evidence="8">
    <location>
        <begin position="402"/>
        <end position="423"/>
    </location>
</feature>
<dbReference type="PANTHER" id="PTHR33908:SF3">
    <property type="entry name" value="UNDECAPRENYL PHOSPHATE-ALPHA-4-AMINO-4-DEOXY-L-ARABINOSE ARABINOSYL TRANSFERASE"/>
    <property type="match status" value="1"/>
</dbReference>
<evidence type="ECO:0000259" key="9">
    <source>
        <dbReference type="Pfam" id="PF13231"/>
    </source>
</evidence>
<feature type="transmembrane region" description="Helical" evidence="8">
    <location>
        <begin position="99"/>
        <end position="122"/>
    </location>
</feature>
<evidence type="ECO:0000256" key="6">
    <source>
        <dbReference type="ARBA" id="ARBA00022989"/>
    </source>
</evidence>